<dbReference type="Pfam" id="PF01380">
    <property type="entry name" value="SIS"/>
    <property type="match status" value="1"/>
</dbReference>
<dbReference type="GO" id="GO:0006002">
    <property type="term" value="P:fructose 6-phosphate metabolic process"/>
    <property type="evidence" value="ECO:0007669"/>
    <property type="project" value="TreeGrafter"/>
</dbReference>
<dbReference type="Proteomes" id="UP000824029">
    <property type="component" value="Unassembled WGS sequence"/>
</dbReference>
<keyword evidence="1" id="KW-0677">Repeat</keyword>
<dbReference type="InterPro" id="IPR035490">
    <property type="entry name" value="GlmS/FrlB_SIS"/>
</dbReference>
<dbReference type="CDD" id="cd05009">
    <property type="entry name" value="SIS_GlmS_GlmD_2"/>
    <property type="match status" value="1"/>
</dbReference>
<dbReference type="InterPro" id="IPR046348">
    <property type="entry name" value="SIS_dom_sf"/>
</dbReference>
<dbReference type="EMBL" id="DXBZ01000042">
    <property type="protein sequence ID" value="HIZ17893.1"/>
    <property type="molecule type" value="Genomic_DNA"/>
</dbReference>
<sequence>MASIMYDYIRETPEVLTHIIDERARICAEFVERFKGADIGTVYVIGSGTSYHAGVSAKLYLEELTGWKVIPMYPTRFAREERVFDKNSLVIGISQGGQSLSTVEGLDAATERGLLTAAVSENPTALVFEHAQTKTLLEVGNEKCGAKTKGYAGSIMTLMLMVGELALAKGITDQSTVDGYLERMRTVIANLPAVTDAAVDWYGRIADDLLPAKRVIVVGYDGMYGDVLEGALKTLETLRVGITGYDIEEFFHGIYNSISEDSYLFYLASEGDYKPRTLRLIEILGEWTSHNYLIASPAGVEAPTSFDCIVPFTEDPLFSCFEFIIPMQVVACFGAEARGIDPSIPKDPLFHERIGSKKLDGVRDNYVKQG</sequence>
<dbReference type="SUPFAM" id="SSF53697">
    <property type="entry name" value="SIS domain"/>
    <property type="match status" value="1"/>
</dbReference>
<protein>
    <submittedName>
        <fullName evidence="3">SIS domain-containing protein</fullName>
    </submittedName>
</protein>
<dbReference type="InterPro" id="IPR035466">
    <property type="entry name" value="GlmS/AgaS_SIS"/>
</dbReference>
<feature type="domain" description="SIS" evidence="2">
    <location>
        <begin position="30"/>
        <end position="176"/>
    </location>
</feature>
<evidence type="ECO:0000313" key="3">
    <source>
        <dbReference type="EMBL" id="HIZ17893.1"/>
    </source>
</evidence>
<dbReference type="GO" id="GO:0004360">
    <property type="term" value="F:glutamine-fructose-6-phosphate transaminase (isomerizing) activity"/>
    <property type="evidence" value="ECO:0007669"/>
    <property type="project" value="TreeGrafter"/>
</dbReference>
<evidence type="ECO:0000259" key="2">
    <source>
        <dbReference type="PROSITE" id="PS51464"/>
    </source>
</evidence>
<evidence type="ECO:0000256" key="1">
    <source>
        <dbReference type="ARBA" id="ARBA00022737"/>
    </source>
</evidence>
<dbReference type="InterPro" id="IPR001347">
    <property type="entry name" value="SIS_dom"/>
</dbReference>
<reference evidence="3" key="2">
    <citation type="submission" date="2021-04" db="EMBL/GenBank/DDBJ databases">
        <authorList>
            <person name="Gilroy R."/>
        </authorList>
    </citation>
    <scope>NUCLEOTIDE SEQUENCE</scope>
    <source>
        <strain evidence="3">ChiHecolR3B27-1887</strain>
    </source>
</reference>
<dbReference type="PANTHER" id="PTHR10937:SF17">
    <property type="entry name" value="GLUCOSAMINE-FRUCTOSE-6-PHOSPHATE AMINOTRANSFERASE"/>
    <property type="match status" value="1"/>
</dbReference>
<dbReference type="GO" id="GO:0097367">
    <property type="term" value="F:carbohydrate derivative binding"/>
    <property type="evidence" value="ECO:0007669"/>
    <property type="project" value="InterPro"/>
</dbReference>
<dbReference type="PANTHER" id="PTHR10937">
    <property type="entry name" value="GLUCOSAMINE--FRUCTOSE-6-PHOSPHATE AMINOTRANSFERASE, ISOMERIZING"/>
    <property type="match status" value="1"/>
</dbReference>
<dbReference type="Gene3D" id="3.40.50.10490">
    <property type="entry name" value="Glucose-6-phosphate isomerase like protein, domain 1"/>
    <property type="match status" value="2"/>
</dbReference>
<accession>A0A9D2INS6</accession>
<reference evidence="3" key="1">
    <citation type="journal article" date="2021" name="PeerJ">
        <title>Extensive microbial diversity within the chicken gut microbiome revealed by metagenomics and culture.</title>
        <authorList>
            <person name="Gilroy R."/>
            <person name="Ravi A."/>
            <person name="Getino M."/>
            <person name="Pursley I."/>
            <person name="Horton D.L."/>
            <person name="Alikhan N.F."/>
            <person name="Baker D."/>
            <person name="Gharbi K."/>
            <person name="Hall N."/>
            <person name="Watson M."/>
            <person name="Adriaenssens E.M."/>
            <person name="Foster-Nyarko E."/>
            <person name="Jarju S."/>
            <person name="Secka A."/>
            <person name="Antonio M."/>
            <person name="Oren A."/>
            <person name="Chaudhuri R.R."/>
            <person name="La Ragione R."/>
            <person name="Hildebrand F."/>
            <person name="Pallen M.J."/>
        </authorList>
    </citation>
    <scope>NUCLEOTIDE SEQUENCE</scope>
    <source>
        <strain evidence="3">ChiHecolR3B27-1887</strain>
    </source>
</reference>
<organism evidence="3 4">
    <name type="scientific">Candidatus Olsenella stercoravium</name>
    <dbReference type="NCBI Taxonomy" id="2838713"/>
    <lineage>
        <taxon>Bacteria</taxon>
        <taxon>Bacillati</taxon>
        <taxon>Actinomycetota</taxon>
        <taxon>Coriobacteriia</taxon>
        <taxon>Coriobacteriales</taxon>
        <taxon>Atopobiaceae</taxon>
        <taxon>Olsenella</taxon>
    </lineage>
</organism>
<dbReference type="AlphaFoldDB" id="A0A9D2INS6"/>
<gene>
    <name evidence="3" type="ORF">IAA22_02110</name>
</gene>
<comment type="caution">
    <text evidence="3">The sequence shown here is derived from an EMBL/GenBank/DDBJ whole genome shotgun (WGS) entry which is preliminary data.</text>
</comment>
<dbReference type="GO" id="GO:0006487">
    <property type="term" value="P:protein N-linked glycosylation"/>
    <property type="evidence" value="ECO:0007669"/>
    <property type="project" value="TreeGrafter"/>
</dbReference>
<dbReference type="GO" id="GO:0006047">
    <property type="term" value="P:UDP-N-acetylglucosamine metabolic process"/>
    <property type="evidence" value="ECO:0007669"/>
    <property type="project" value="TreeGrafter"/>
</dbReference>
<dbReference type="PROSITE" id="PS51464">
    <property type="entry name" value="SIS"/>
    <property type="match status" value="1"/>
</dbReference>
<name>A0A9D2INS6_9ACTN</name>
<proteinExistence type="predicted"/>
<dbReference type="CDD" id="cd05008">
    <property type="entry name" value="SIS_GlmS_GlmD_1"/>
    <property type="match status" value="1"/>
</dbReference>
<evidence type="ECO:0000313" key="4">
    <source>
        <dbReference type="Proteomes" id="UP000824029"/>
    </source>
</evidence>